<feature type="compositionally biased region" description="Low complexity" evidence="4">
    <location>
        <begin position="146"/>
        <end position="156"/>
    </location>
</feature>
<dbReference type="Pfam" id="PF13411">
    <property type="entry name" value="MerR_1"/>
    <property type="match status" value="1"/>
</dbReference>
<feature type="domain" description="HTH merR-type" evidence="5">
    <location>
        <begin position="62"/>
        <end position="131"/>
    </location>
</feature>
<dbReference type="Gene3D" id="1.10.1660.10">
    <property type="match status" value="1"/>
</dbReference>
<dbReference type="PANTHER" id="PTHR30204">
    <property type="entry name" value="REDOX-CYCLING DRUG-SENSING TRANSCRIPTIONAL ACTIVATOR SOXR"/>
    <property type="match status" value="1"/>
</dbReference>
<evidence type="ECO:0000256" key="3">
    <source>
        <dbReference type="ARBA" id="ARBA00023163"/>
    </source>
</evidence>
<dbReference type="PANTHER" id="PTHR30204:SF67">
    <property type="entry name" value="HTH-TYPE TRANSCRIPTIONAL REGULATOR MLRA-RELATED"/>
    <property type="match status" value="1"/>
</dbReference>
<proteinExistence type="predicted"/>
<reference evidence="6 7" key="1">
    <citation type="submission" date="2019-11" db="EMBL/GenBank/DDBJ databases">
        <authorList>
            <person name="Zhang J."/>
            <person name="Sun C."/>
        </authorList>
    </citation>
    <scope>NUCLEOTIDE SEQUENCE [LARGE SCALE GENOMIC DNA]</scope>
    <source>
        <strain evidence="7">sp2</strain>
    </source>
</reference>
<keyword evidence="7" id="KW-1185">Reference proteome</keyword>
<gene>
    <name evidence="6" type="ORF">GM160_01535</name>
</gene>
<dbReference type="InterPro" id="IPR047057">
    <property type="entry name" value="MerR_fam"/>
</dbReference>
<dbReference type="PROSITE" id="PS50937">
    <property type="entry name" value="HTH_MERR_2"/>
    <property type="match status" value="1"/>
</dbReference>
<dbReference type="SMART" id="SM00422">
    <property type="entry name" value="HTH_MERR"/>
    <property type="match status" value="1"/>
</dbReference>
<dbReference type="GO" id="GO:0003700">
    <property type="term" value="F:DNA-binding transcription factor activity"/>
    <property type="evidence" value="ECO:0007669"/>
    <property type="project" value="InterPro"/>
</dbReference>
<evidence type="ECO:0000259" key="5">
    <source>
        <dbReference type="PROSITE" id="PS50937"/>
    </source>
</evidence>
<evidence type="ECO:0000256" key="1">
    <source>
        <dbReference type="ARBA" id="ARBA00023015"/>
    </source>
</evidence>
<name>A0A6I6D078_9GAMM</name>
<dbReference type="AlphaFoldDB" id="A0A6I6D078"/>
<dbReference type="EMBL" id="CP046415">
    <property type="protein sequence ID" value="QGT77675.1"/>
    <property type="molecule type" value="Genomic_DNA"/>
</dbReference>
<dbReference type="GO" id="GO:0003677">
    <property type="term" value="F:DNA binding"/>
    <property type="evidence" value="ECO:0007669"/>
    <property type="project" value="UniProtKB-KW"/>
</dbReference>
<evidence type="ECO:0000313" key="7">
    <source>
        <dbReference type="Proteomes" id="UP000427716"/>
    </source>
</evidence>
<dbReference type="Proteomes" id="UP000427716">
    <property type="component" value="Chromosome"/>
</dbReference>
<accession>A0A6I6D078</accession>
<dbReference type="InterPro" id="IPR000551">
    <property type="entry name" value="MerR-type_HTH_dom"/>
</dbReference>
<keyword evidence="2" id="KW-0238">DNA-binding</keyword>
<dbReference type="KEGG" id="ghl:GM160_01535"/>
<organism evidence="6 7">
    <name type="scientific">Guyparkeria halophila</name>
    <dbReference type="NCBI Taxonomy" id="47960"/>
    <lineage>
        <taxon>Bacteria</taxon>
        <taxon>Pseudomonadati</taxon>
        <taxon>Pseudomonadota</taxon>
        <taxon>Gammaproteobacteria</taxon>
        <taxon>Chromatiales</taxon>
        <taxon>Thioalkalibacteraceae</taxon>
        <taxon>Guyparkeria</taxon>
    </lineage>
</organism>
<dbReference type="InterPro" id="IPR009061">
    <property type="entry name" value="DNA-bd_dom_put_sf"/>
</dbReference>
<evidence type="ECO:0000256" key="2">
    <source>
        <dbReference type="ARBA" id="ARBA00023125"/>
    </source>
</evidence>
<evidence type="ECO:0000256" key="4">
    <source>
        <dbReference type="SAM" id="MobiDB-lite"/>
    </source>
</evidence>
<feature type="region of interest" description="Disordered" evidence="4">
    <location>
        <begin position="134"/>
        <end position="156"/>
    </location>
</feature>
<evidence type="ECO:0000313" key="6">
    <source>
        <dbReference type="EMBL" id="QGT77675.1"/>
    </source>
</evidence>
<dbReference type="CDD" id="cd01104">
    <property type="entry name" value="HTH_MlrA-CarA"/>
    <property type="match status" value="1"/>
</dbReference>
<sequence length="370" mass="41419">MPRVNAARSGRRTPSGCAVSFDASVVEGCYNIDAQVIQHPLRRRWPVSTTESNPTETESQALLPIRSVSQITGVNPITLRAWERRYDLIRPTRTPAGHRLYSQADIRTIQRIQELAESGMGFAQIALLLEQEGPDANEDAGDETSTTAPPTTVAPPRSLLDRVMRAAIDLDPSELRAAEVTALMWLTPEDYLREVLIEALAQLEARTAWPDRDLGLVWLAEYIKGRAEWVADAPGRATAPVVVIDNLVPGRPFSAGGLRLFTALHDDQFHVRLLPTGLNETQRTQMARRWGARAWIRLDTTRPENPTTSAAGARVFWCELPLLEPEDGDQAVDFMQRWRELVERDIQHCREQVAEALGRPEPAPVRLTRH</sequence>
<keyword evidence="1" id="KW-0805">Transcription regulation</keyword>
<protein>
    <submittedName>
        <fullName evidence="6">MerR family transcriptional regulator</fullName>
    </submittedName>
</protein>
<keyword evidence="3" id="KW-0804">Transcription</keyword>
<dbReference type="SUPFAM" id="SSF46955">
    <property type="entry name" value="Putative DNA-binding domain"/>
    <property type="match status" value="1"/>
</dbReference>